<dbReference type="EMBL" id="JAFMOW010000068">
    <property type="protein sequence ID" value="MBU9858412.1"/>
    <property type="molecule type" value="Genomic_DNA"/>
</dbReference>
<evidence type="ECO:0000313" key="4">
    <source>
        <dbReference type="Proteomes" id="UP000734343"/>
    </source>
</evidence>
<dbReference type="RefSeq" id="WP_217175320.1">
    <property type="nucleotide sequence ID" value="NZ_JAFMOW010000068.1"/>
</dbReference>
<reference evidence="3 4" key="1">
    <citation type="submission" date="2021-03" db="EMBL/GenBank/DDBJ databases">
        <title>Five novel Rahnella species.</title>
        <authorList>
            <person name="Brady C."/>
            <person name="Asselin J."/>
            <person name="Beer S."/>
            <person name="Bruberg M.B."/>
            <person name="Crampton B."/>
            <person name="Venter S."/>
            <person name="Arnold D."/>
            <person name="Denman S."/>
        </authorList>
    </citation>
    <scope>NUCLEOTIDE SEQUENCE [LARGE SCALE GENOMIC DNA]</scope>
    <source>
        <strain evidence="3 4">H11b</strain>
    </source>
</reference>
<accession>A0ABS6M264</accession>
<evidence type="ECO:0000259" key="1">
    <source>
        <dbReference type="Pfam" id="PF11678"/>
    </source>
</evidence>
<dbReference type="Pfam" id="PF24322">
    <property type="entry name" value="Tle3"/>
    <property type="match status" value="1"/>
</dbReference>
<proteinExistence type="predicted"/>
<sequence length="694" mass="78481">MSEMIHKNIRNPKFLSEDDICRPVSAGAMTIQNCAVMRPLPCIVILVHGVNDVGEAYQDQDTGICAGLNTRLGRQDLHPHEWKTHEFMISDADDNVAKLTCSVQDHTCIGVANRSPVIPFYWGYKPVDHETWEQDQKQYRKDLLEKYNNADLPYDTYRENDAVKIRQHDNQNIDNLNNWLDLTSAKGGGTFANATTCIPDMFGPGASGRILEAVGLFKSRSDLENHGDWSHPIYENPHRIYQAYAARRLADLILDIRQNPLTQNDTINIVAHSQGTIITMLANMWVQAEGAAPADCVVLNHSPYALENRWLENAMPGNQQTRQGRQKTLSNFCRLMSQNPLYQPGATSHDSAYLQQLHDIGCISLNKSLWNDPLYNRNNFGKVYNYFCPNDQVVSMSPIQGFGWRGIPDKIKAQSGDNLYQRVFCKDVVVGDKTAFHFEMPARQSDDSADTGYSFTDVTVNAPVLPDPFVFKLMAQGKGYKAALSGNDPKIAKSAMKAERFPAECIDVPASAQFQYLDNGVALNEAQLEELRSQYPWDIVSGIYHELNGYFRQLVLLRRMTDKELDRAIKMDTTFSQHSSIVTNIEVAQKSTAFDLAIGQCQAFEYQEFWEGLLLKADWRREMNPDPNVKAYYRDGLLPFDDIKKFMNHPELPKGMPLGELGVMNDYGAREKPNVLCTGTTNVLQWEMPKPLLV</sequence>
<feature type="domain" description="T6SS Tle3 phospholipase effector alpha/beta" evidence="2">
    <location>
        <begin position="40"/>
        <end position="408"/>
    </location>
</feature>
<comment type="caution">
    <text evidence="3">The sequence shown here is derived from an EMBL/GenBank/DDBJ whole genome shotgun (WGS) entry which is preliminary data.</text>
</comment>
<feature type="domain" description="Antibacterial effector protein Tle3 C-terminal" evidence="1">
    <location>
        <begin position="574"/>
        <end position="625"/>
    </location>
</feature>
<dbReference type="InterPro" id="IPR056221">
    <property type="entry name" value="Tle3_ab_dom"/>
</dbReference>
<dbReference type="Pfam" id="PF11678">
    <property type="entry name" value="Tle3_C"/>
    <property type="match status" value="1"/>
</dbReference>
<evidence type="ECO:0000313" key="3">
    <source>
        <dbReference type="EMBL" id="MBU9858412.1"/>
    </source>
</evidence>
<gene>
    <name evidence="3" type="ORF">J1778_24335</name>
</gene>
<dbReference type="InterPro" id="IPR021692">
    <property type="entry name" value="Tle3_C"/>
</dbReference>
<name>A0ABS6M264_9GAMM</name>
<organism evidence="3 4">
    <name type="scientific">Rahnella bonaserana</name>
    <dbReference type="NCBI Taxonomy" id="2816248"/>
    <lineage>
        <taxon>Bacteria</taxon>
        <taxon>Pseudomonadati</taxon>
        <taxon>Pseudomonadota</taxon>
        <taxon>Gammaproteobacteria</taxon>
        <taxon>Enterobacterales</taxon>
        <taxon>Yersiniaceae</taxon>
        <taxon>Rahnella</taxon>
    </lineage>
</organism>
<evidence type="ECO:0000259" key="2">
    <source>
        <dbReference type="Pfam" id="PF24322"/>
    </source>
</evidence>
<keyword evidence="4" id="KW-1185">Reference proteome</keyword>
<dbReference type="Proteomes" id="UP000734343">
    <property type="component" value="Unassembled WGS sequence"/>
</dbReference>
<protein>
    <submittedName>
        <fullName evidence="3">DUF3274 domain-containing protein</fullName>
    </submittedName>
</protein>